<comment type="catalytic activity">
    <reaction evidence="8 9">
        <text>D-glucose 6-phosphate + UDP-alpha-D-glucose = alpha,alpha-trehalose 6-phosphate + UDP + H(+)</text>
        <dbReference type="Rhea" id="RHEA:18889"/>
        <dbReference type="ChEBI" id="CHEBI:15378"/>
        <dbReference type="ChEBI" id="CHEBI:58223"/>
        <dbReference type="ChEBI" id="CHEBI:58429"/>
        <dbReference type="ChEBI" id="CHEBI:58885"/>
        <dbReference type="ChEBI" id="CHEBI:61548"/>
        <dbReference type="EC" id="2.4.1.15"/>
    </reaction>
</comment>
<comment type="similarity">
    <text evidence="2 9">Belongs to the glycosyltransferase 20 family.</text>
</comment>
<protein>
    <recommendedName>
        <fullName evidence="5 9">Trehalose-6-phosphate synthase</fullName>
        <ecNumber evidence="4 9">2.4.1.15</ecNumber>
    </recommendedName>
    <alternativeName>
        <fullName evidence="9">Osmoregulatory trehalose synthesis protein A</fullName>
    </alternativeName>
    <alternativeName>
        <fullName evidence="9">UDP-glucose-glucosephosphate glucosyltransferase</fullName>
    </alternativeName>
</protein>
<sequence>MSRLVVVSNRVPLPDKHGNPPPGGLAVAVHAALRDQGGIWMGWSGRAVADTEDVRMTTREQGRIAYSLMDLTETDVEEYYNGFANRVLWPIFHGRVDLAEYARREMAGYFRVNRLFADQLVPMLRPDDTIWVHDYHLIPLAEELRQRGVRNRIGFFLHIPWPPADILFAMPVYEAVLSGLSAYDLVGFQTDYDMDNFIGCLRREGSGSPLGDGEVVAYGRQFRVGAFPIGMETEEFANLSRASVGKPGVRDLLRSLHGRRLIIGVDRLDYSKGIPNRIDAYERFLKRHPDFRGEVTFLQVTPKSRSDVPEYRAMQEAVAAQAGRVNGDNGAVDWTPIRYINQSLKRPVLAGLYRVAQVGFVTPLKDGMNLVAKEYVAAQDPADPGVLVLSRFAGAAREMVEALLINPYDIDATANALARALSMPLEERKERWSAMMDRLRAYDVHHWCRDYLGTLAKVERPSGPALPQAAPEAANPP</sequence>
<dbReference type="InterPro" id="IPR012766">
    <property type="entry name" value="Trehalose_OtsA"/>
</dbReference>
<dbReference type="GO" id="GO:0003825">
    <property type="term" value="F:alpha,alpha-trehalose-phosphate synthase (UDP-forming) activity"/>
    <property type="evidence" value="ECO:0007669"/>
    <property type="project" value="UniProtKB-UniRule"/>
</dbReference>
<dbReference type="EMBL" id="NIPW01000030">
    <property type="protein sequence ID" value="OWJ76126.1"/>
    <property type="molecule type" value="Genomic_DNA"/>
</dbReference>
<evidence type="ECO:0000256" key="3">
    <source>
        <dbReference type="ARBA" id="ARBA00011881"/>
    </source>
</evidence>
<evidence type="ECO:0000256" key="7">
    <source>
        <dbReference type="ARBA" id="ARBA00022679"/>
    </source>
</evidence>
<evidence type="ECO:0000313" key="11">
    <source>
        <dbReference type="Proteomes" id="UP000196878"/>
    </source>
</evidence>
<gene>
    <name evidence="10" type="primary">otsA</name>
    <name evidence="10" type="ORF">CDV49_15600</name>
</gene>
<keyword evidence="7 9" id="KW-0808">Transferase</keyword>
<keyword evidence="6 9" id="KW-0328">Glycosyltransferase</keyword>
<dbReference type="SUPFAM" id="SSF53756">
    <property type="entry name" value="UDP-Glycosyltransferase/glycogen phosphorylase"/>
    <property type="match status" value="1"/>
</dbReference>
<evidence type="ECO:0000256" key="6">
    <source>
        <dbReference type="ARBA" id="ARBA00022676"/>
    </source>
</evidence>
<comment type="caution">
    <text evidence="10">The sequence shown here is derived from an EMBL/GenBank/DDBJ whole genome shotgun (WGS) entry which is preliminary data.</text>
</comment>
<dbReference type="OrthoDB" id="9815690at2"/>
<dbReference type="AlphaFoldDB" id="A0A212A8K4"/>
<dbReference type="PANTHER" id="PTHR10788">
    <property type="entry name" value="TREHALOSE-6-PHOSPHATE SYNTHASE"/>
    <property type="match status" value="1"/>
</dbReference>
<dbReference type="NCBIfam" id="TIGR02400">
    <property type="entry name" value="trehalose_OtsA"/>
    <property type="match status" value="1"/>
</dbReference>
<dbReference type="Pfam" id="PF00982">
    <property type="entry name" value="Glyco_transf_20"/>
    <property type="match status" value="1"/>
</dbReference>
<dbReference type="InterPro" id="IPR001830">
    <property type="entry name" value="Glyco_trans_20"/>
</dbReference>
<dbReference type="UniPathway" id="UPA00299"/>
<organism evidence="10 11">
    <name type="scientific">Haematobacter genomosp. 1</name>
    <dbReference type="NCBI Taxonomy" id="366618"/>
    <lineage>
        <taxon>Bacteria</taxon>
        <taxon>Pseudomonadati</taxon>
        <taxon>Pseudomonadota</taxon>
        <taxon>Alphaproteobacteria</taxon>
        <taxon>Rhodobacterales</taxon>
        <taxon>Paracoccaceae</taxon>
        <taxon>Haematobacter</taxon>
    </lineage>
</organism>
<accession>A0A212A8K4</accession>
<name>A0A212A8K4_9RHOB</name>
<evidence type="ECO:0000256" key="1">
    <source>
        <dbReference type="ARBA" id="ARBA00005199"/>
    </source>
</evidence>
<comment type="pathway">
    <text evidence="1 9">Glycan biosynthesis; trehalose biosynthesis.</text>
</comment>
<comment type="function">
    <text evidence="9">Probably involved in the osmoprotection via the biosynthesis of trehalose. Catalyzes the transfer of glucose from UDP-alpha-D-glucose (UDP-Glc) to D-glucose 6-phosphate (Glc-6-P) to form trehalose-6-phosphate. Acts with retention of the anomeric configuration of the UDP-sugar donor.</text>
</comment>
<evidence type="ECO:0000256" key="4">
    <source>
        <dbReference type="ARBA" id="ARBA00012538"/>
    </source>
</evidence>
<dbReference type="FunFam" id="3.40.50.2000:FF:000024">
    <property type="entry name" value="Trehalose-6-phosphate synthase"/>
    <property type="match status" value="1"/>
</dbReference>
<evidence type="ECO:0000256" key="2">
    <source>
        <dbReference type="ARBA" id="ARBA00008799"/>
    </source>
</evidence>
<dbReference type="CDD" id="cd03788">
    <property type="entry name" value="GT20_TPS"/>
    <property type="match status" value="1"/>
</dbReference>
<dbReference type="Proteomes" id="UP000196878">
    <property type="component" value="Unassembled WGS sequence"/>
</dbReference>
<keyword evidence="11" id="KW-1185">Reference proteome</keyword>
<evidence type="ECO:0000256" key="9">
    <source>
        <dbReference type="RuleBase" id="RU362045"/>
    </source>
</evidence>
<comment type="subunit">
    <text evidence="3 9">Homotetramer.</text>
</comment>
<dbReference type="Gene3D" id="3.40.50.2000">
    <property type="entry name" value="Glycogen Phosphorylase B"/>
    <property type="match status" value="2"/>
</dbReference>
<evidence type="ECO:0000256" key="8">
    <source>
        <dbReference type="ARBA" id="ARBA00048039"/>
    </source>
</evidence>
<dbReference type="EC" id="2.4.1.15" evidence="4 9"/>
<dbReference type="PANTHER" id="PTHR10788:SF106">
    <property type="entry name" value="BCDNA.GH08860"/>
    <property type="match status" value="1"/>
</dbReference>
<dbReference type="RefSeq" id="WP_088216340.1">
    <property type="nucleotide sequence ID" value="NZ_NIPW01000030.1"/>
</dbReference>
<evidence type="ECO:0000313" key="10">
    <source>
        <dbReference type="EMBL" id="OWJ76126.1"/>
    </source>
</evidence>
<evidence type="ECO:0000256" key="5">
    <source>
        <dbReference type="ARBA" id="ARBA00018539"/>
    </source>
</evidence>
<proteinExistence type="inferred from homology"/>
<reference evidence="10 11" key="1">
    <citation type="submission" date="2016-12" db="EMBL/GenBank/DDBJ databases">
        <title>Comparison of Traditional DNA-DNA Hybridization with In Silico Genomic Analysis.</title>
        <authorList>
            <person name="Nicholson A.C."/>
            <person name="Humrighouse B.W."/>
            <person name="Graziano J."/>
            <person name="Lasker B."/>
            <person name="Whitney A.M."/>
            <person name="Mcquiston J.R."/>
        </authorList>
    </citation>
    <scope>NUCLEOTIDE SEQUENCE [LARGE SCALE GENOMIC DNA]</scope>
    <source>
        <strain evidence="10 11">H2240</strain>
    </source>
</reference>
<dbReference type="GO" id="GO:0005992">
    <property type="term" value="P:trehalose biosynthetic process"/>
    <property type="evidence" value="ECO:0007669"/>
    <property type="project" value="UniProtKB-UniRule"/>
</dbReference>